<keyword evidence="3" id="KW-1185">Reference proteome</keyword>
<feature type="compositionally biased region" description="Basic and acidic residues" evidence="1">
    <location>
        <begin position="97"/>
        <end position="129"/>
    </location>
</feature>
<evidence type="ECO:0000256" key="1">
    <source>
        <dbReference type="SAM" id="MobiDB-lite"/>
    </source>
</evidence>
<dbReference type="AlphaFoldDB" id="M0LIB7"/>
<dbReference type="EMBL" id="AOLZ01000043">
    <property type="protein sequence ID" value="EMA31740.1"/>
    <property type="molecule type" value="Genomic_DNA"/>
</dbReference>
<organism evidence="2 3">
    <name type="scientific">Natronobacterium lacisalsi AJ5</name>
    <dbReference type="NCBI Taxonomy" id="358396"/>
    <lineage>
        <taxon>Archaea</taxon>
        <taxon>Methanobacteriati</taxon>
        <taxon>Methanobacteriota</taxon>
        <taxon>Stenosarchaea group</taxon>
        <taxon>Halobacteria</taxon>
        <taxon>Halobacteriales</taxon>
        <taxon>Natrialbaceae</taxon>
        <taxon>Natronobacterium</taxon>
    </lineage>
</organism>
<gene>
    <name evidence="2" type="ORF">C445_13035</name>
</gene>
<accession>M0LIB7</accession>
<comment type="caution">
    <text evidence="2">The sequence shown here is derived from an EMBL/GenBank/DDBJ whole genome shotgun (WGS) entry which is preliminary data.</text>
</comment>
<dbReference type="Proteomes" id="UP000011555">
    <property type="component" value="Unassembled WGS sequence"/>
</dbReference>
<protein>
    <submittedName>
        <fullName evidence="2">Uncharacterized protein</fullName>
    </submittedName>
</protein>
<reference evidence="2 3" key="1">
    <citation type="journal article" date="2014" name="PLoS Genet.">
        <title>Phylogenetically driven sequencing of extremely halophilic archaea reveals strategies for static and dynamic osmo-response.</title>
        <authorList>
            <person name="Becker E.A."/>
            <person name="Seitzer P.M."/>
            <person name="Tritt A."/>
            <person name="Larsen D."/>
            <person name="Krusor M."/>
            <person name="Yao A.I."/>
            <person name="Wu D."/>
            <person name="Madern D."/>
            <person name="Eisen J.A."/>
            <person name="Darling A.E."/>
            <person name="Facciotti M.T."/>
        </authorList>
    </citation>
    <scope>NUCLEOTIDE SEQUENCE [LARGE SCALE GENOMIC DNA]</scope>
    <source>
        <strain evidence="2 3">AJ5</strain>
    </source>
</reference>
<dbReference type="InParanoid" id="M0LIB7"/>
<dbReference type="STRING" id="358396.CHINAEXTREME_01315"/>
<evidence type="ECO:0000313" key="2">
    <source>
        <dbReference type="EMBL" id="EMA31740.1"/>
    </source>
</evidence>
<feature type="region of interest" description="Disordered" evidence="1">
    <location>
        <begin position="57"/>
        <end position="129"/>
    </location>
</feature>
<evidence type="ECO:0000313" key="3">
    <source>
        <dbReference type="Proteomes" id="UP000011555"/>
    </source>
</evidence>
<dbReference type="eggNOG" id="arCOG07976">
    <property type="taxonomic scope" value="Archaea"/>
</dbReference>
<sequence length="129" mass="14271">MTDMALGDLLPRFLQRSDDSDDGVLRECRHCGAKFDEPVDRCRVCEATEIATYEFVTVSSDTDESVGVEGQPTGSREGEDGSNARGDETIEEDGDSEREPEPEPEPDRGDHEDRPDGEPAPEPERDDRS</sequence>
<proteinExistence type="predicted"/>
<name>M0LIB7_NATLA</name>